<comment type="caution">
    <text evidence="2">The sequence shown here is derived from an EMBL/GenBank/DDBJ whole genome shotgun (WGS) entry which is preliminary data.</text>
</comment>
<feature type="region of interest" description="Disordered" evidence="1">
    <location>
        <begin position="1"/>
        <end position="20"/>
    </location>
</feature>
<proteinExistence type="predicted"/>
<evidence type="ECO:0000313" key="3">
    <source>
        <dbReference type="Proteomes" id="UP000572817"/>
    </source>
</evidence>
<evidence type="ECO:0000256" key="1">
    <source>
        <dbReference type="SAM" id="MobiDB-lite"/>
    </source>
</evidence>
<dbReference type="AlphaFoldDB" id="A0A8H4MZE7"/>
<dbReference type="OrthoDB" id="5426911at2759"/>
<evidence type="ECO:0000313" key="2">
    <source>
        <dbReference type="EMBL" id="KAF4303190.1"/>
    </source>
</evidence>
<organism evidence="2 3">
    <name type="scientific">Botryosphaeria dothidea</name>
    <dbReference type="NCBI Taxonomy" id="55169"/>
    <lineage>
        <taxon>Eukaryota</taxon>
        <taxon>Fungi</taxon>
        <taxon>Dikarya</taxon>
        <taxon>Ascomycota</taxon>
        <taxon>Pezizomycotina</taxon>
        <taxon>Dothideomycetes</taxon>
        <taxon>Dothideomycetes incertae sedis</taxon>
        <taxon>Botryosphaeriales</taxon>
        <taxon>Botryosphaeriaceae</taxon>
        <taxon>Botryosphaeria</taxon>
    </lineage>
</organism>
<dbReference type="Proteomes" id="UP000572817">
    <property type="component" value="Unassembled WGS sequence"/>
</dbReference>
<reference evidence="2" key="1">
    <citation type="submission" date="2020-04" db="EMBL/GenBank/DDBJ databases">
        <title>Genome Assembly and Annotation of Botryosphaeria dothidea sdau 11-99, a Latent Pathogen of Apple Fruit Ring Rot in China.</title>
        <authorList>
            <person name="Yu C."/>
            <person name="Diao Y."/>
            <person name="Lu Q."/>
            <person name="Zhao J."/>
            <person name="Cui S."/>
            <person name="Peng C."/>
            <person name="He B."/>
            <person name="Liu H."/>
        </authorList>
    </citation>
    <scope>NUCLEOTIDE SEQUENCE [LARGE SCALE GENOMIC DNA]</scope>
    <source>
        <strain evidence="2">Sdau11-99</strain>
    </source>
</reference>
<accession>A0A8H4MZE7</accession>
<dbReference type="EMBL" id="WWBZ02000062">
    <property type="protein sequence ID" value="KAF4303190.1"/>
    <property type="molecule type" value="Genomic_DNA"/>
</dbReference>
<gene>
    <name evidence="2" type="ORF">GTA08_BOTSDO09551</name>
</gene>
<keyword evidence="3" id="KW-1185">Reference proteome</keyword>
<feature type="region of interest" description="Disordered" evidence="1">
    <location>
        <begin position="61"/>
        <end position="90"/>
    </location>
</feature>
<sequence length="475" mass="53232">MPRSDRSGPTSTSAYPTDIPETEPEKITYLWSLVRTDRARRLRVMAHNHFNLIFNAASEPTESYADTEDRDDDSSRRPRRRSARVPQPGTKRFLELMLQPRGIHISTHHSYPSIDAFRHFQVDVALTRGITAREFYAARNVVLSSSPTLWLDAHDSEVIQDTRLEYLQHAQEPPPPPPQRELSYLAIALDRFFRAERPRQPAPSPFETSLLVKRHLRQDFTPGSATDENDPKRRWLAPPPLLPDEDCTEDMPAVAPPISVSPDISYWLWHGRTPGTATRADDLTSDDLQPHVYVSTNGFCPYLSVAVKSSEAELARGEHELAGAGAIALYNRWRLHAEATTAGQQQQQQHPGESDGNLDLCLRHYAIVIAGPCFVVFCLTPRTTRDRGWAGCRTTRLSGGRLVDDRAVRKLVHWVNEIHAWAKTAYADAAARDVQQLVDRAEQGGGLVAVAAGDVLARRMRRQLRLTAGEEGNGA</sequence>
<feature type="region of interest" description="Disordered" evidence="1">
    <location>
        <begin position="220"/>
        <end position="239"/>
    </location>
</feature>
<name>A0A8H4MZE7_9PEZI</name>
<protein>
    <submittedName>
        <fullName evidence="2">Uncharacterized protein</fullName>
    </submittedName>
</protein>